<keyword evidence="2" id="KW-0472">Membrane</keyword>
<evidence type="ECO:0000256" key="1">
    <source>
        <dbReference type="SAM" id="MobiDB-lite"/>
    </source>
</evidence>
<dbReference type="AlphaFoldDB" id="X0WWA0"/>
<gene>
    <name evidence="3" type="ORF">S01H1_71508</name>
</gene>
<dbReference type="EMBL" id="BARS01047618">
    <property type="protein sequence ID" value="GAG28728.1"/>
    <property type="molecule type" value="Genomic_DNA"/>
</dbReference>
<feature type="region of interest" description="Disordered" evidence="1">
    <location>
        <begin position="166"/>
        <end position="192"/>
    </location>
</feature>
<organism evidence="3">
    <name type="scientific">marine sediment metagenome</name>
    <dbReference type="NCBI Taxonomy" id="412755"/>
    <lineage>
        <taxon>unclassified sequences</taxon>
        <taxon>metagenomes</taxon>
        <taxon>ecological metagenomes</taxon>
    </lineage>
</organism>
<feature type="non-terminal residue" evidence="3">
    <location>
        <position position="201"/>
    </location>
</feature>
<feature type="transmembrane region" description="Helical" evidence="2">
    <location>
        <begin position="12"/>
        <end position="36"/>
    </location>
</feature>
<name>X0WWA0_9ZZZZ</name>
<feature type="transmembrane region" description="Helical" evidence="2">
    <location>
        <begin position="137"/>
        <end position="161"/>
    </location>
</feature>
<reference evidence="3" key="1">
    <citation type="journal article" date="2014" name="Front. Microbiol.">
        <title>High frequency of phylogenetically diverse reductive dehalogenase-homologous genes in deep subseafloor sedimentary metagenomes.</title>
        <authorList>
            <person name="Kawai M."/>
            <person name="Futagami T."/>
            <person name="Toyoda A."/>
            <person name="Takaki Y."/>
            <person name="Nishi S."/>
            <person name="Hori S."/>
            <person name="Arai W."/>
            <person name="Tsubouchi T."/>
            <person name="Morono Y."/>
            <person name="Uchiyama I."/>
            <person name="Ito T."/>
            <person name="Fujiyama A."/>
            <person name="Inagaki F."/>
            <person name="Takami H."/>
        </authorList>
    </citation>
    <scope>NUCLEOTIDE SEQUENCE</scope>
    <source>
        <strain evidence="3">Expedition CK06-06</strain>
    </source>
</reference>
<sequence length="201" mass="21638">MGAIMEKIGREALIGFVVGLIVGLIIGLPILGWWVFPVQWYDADPFDLRQSSQEAYISMLADSYTLNTNVALARQRVEGWDPKDLGQVIGQLQATASDGAQVQRLDNLAAALGVRAEVVPPEPAVQPTTASTLVRRLVPILGIVVAAALVIAGVMVGISLLRERRREEPAKPGRRPPPVRQAAKPEDAGEPLGRFVASYSL</sequence>
<protein>
    <submittedName>
        <fullName evidence="3">Uncharacterized protein</fullName>
    </submittedName>
</protein>
<evidence type="ECO:0000313" key="3">
    <source>
        <dbReference type="EMBL" id="GAG28728.1"/>
    </source>
</evidence>
<accession>X0WWA0</accession>
<comment type="caution">
    <text evidence="3">The sequence shown here is derived from an EMBL/GenBank/DDBJ whole genome shotgun (WGS) entry which is preliminary data.</text>
</comment>
<keyword evidence="2" id="KW-1133">Transmembrane helix</keyword>
<proteinExistence type="predicted"/>
<keyword evidence="2" id="KW-0812">Transmembrane</keyword>
<evidence type="ECO:0000256" key="2">
    <source>
        <dbReference type="SAM" id="Phobius"/>
    </source>
</evidence>